<keyword evidence="4" id="KW-1185">Reference proteome</keyword>
<dbReference type="EMBL" id="BLXX01000002">
    <property type="protein sequence ID" value="GFO58626.1"/>
    <property type="molecule type" value="Genomic_DNA"/>
</dbReference>
<dbReference type="Proteomes" id="UP000556026">
    <property type="component" value="Unassembled WGS sequence"/>
</dbReference>
<dbReference type="Pfam" id="PF13435">
    <property type="entry name" value="Cytochrome_C554"/>
    <property type="match status" value="1"/>
</dbReference>
<feature type="signal peptide" evidence="1">
    <location>
        <begin position="1"/>
        <end position="23"/>
    </location>
</feature>
<dbReference type="InterPro" id="IPR036280">
    <property type="entry name" value="Multihaem_cyt_sf"/>
</dbReference>
<organism evidence="3 4">
    <name type="scientific">Geomonas silvestris</name>
    <dbReference type="NCBI Taxonomy" id="2740184"/>
    <lineage>
        <taxon>Bacteria</taxon>
        <taxon>Pseudomonadati</taxon>
        <taxon>Thermodesulfobacteriota</taxon>
        <taxon>Desulfuromonadia</taxon>
        <taxon>Geobacterales</taxon>
        <taxon>Geobacteraceae</taxon>
        <taxon>Geomonas</taxon>
    </lineage>
</organism>
<sequence length="437" mass="45694">MKGNSGLAAAFALLGMLALSSCGGSGGGGATVTPAVNGAQYVVFAWNDLGMHCLNPSYDTAVILPPYNTVWAQVVKRGAPPQVVTGGVSVEYRMLNNTTSVTKGNFGQFWTYVLQLFKVTLAPDTGLNLDTPTLHNGLSGTMVAKGDHFQVNGIPVTPLDDAKVWNPYQVVEVTVKDQSGTVLAQTRATVPTSDEINCAKCHDGNPNPFVDILQKHDANLSTALMSRRPVLCAECHGSPALGQTGRGSSGKYLSEAIHGFHASVGAACYDCHPGTSTRCNRSLAHTAADGNCSNVSCHGPLAAMATAIANGSKVPWVTEPKCATCHAGVAEVDTGTTLYRNAAGHGGIYCAGCHGSPHAMVPSREASDNYQALQYQSVAKSLGSCGVCHSGSRGAGTGEFLSEHGSGRRSTACNICHTAVTSVDTTRWPHQYQWKNR</sequence>
<accession>A0A6V8MF44</accession>
<protein>
    <recommendedName>
        <fullName evidence="2">Cytochrome c-552/4 domain-containing protein</fullName>
    </recommendedName>
</protein>
<evidence type="ECO:0000313" key="3">
    <source>
        <dbReference type="EMBL" id="GFO58626.1"/>
    </source>
</evidence>
<evidence type="ECO:0000259" key="2">
    <source>
        <dbReference type="Pfam" id="PF13435"/>
    </source>
</evidence>
<evidence type="ECO:0000256" key="1">
    <source>
        <dbReference type="SAM" id="SignalP"/>
    </source>
</evidence>
<dbReference type="RefSeq" id="WP_183353481.1">
    <property type="nucleotide sequence ID" value="NZ_BLXX01000002.1"/>
</dbReference>
<reference evidence="4" key="1">
    <citation type="submission" date="2020-06" db="EMBL/GenBank/DDBJ databases">
        <title>Draft genomic sequence of Geomonas sp. Red330.</title>
        <authorList>
            <person name="Itoh H."/>
            <person name="Zhenxing X."/>
            <person name="Ushijima N."/>
            <person name="Masuda Y."/>
            <person name="Shiratori Y."/>
            <person name="Senoo K."/>
        </authorList>
    </citation>
    <scope>NUCLEOTIDE SEQUENCE [LARGE SCALE GENOMIC DNA]</scope>
    <source>
        <strain evidence="4">Red330</strain>
    </source>
</reference>
<feature type="domain" description="Cytochrome c-552/4" evidence="2">
    <location>
        <begin position="317"/>
        <end position="355"/>
    </location>
</feature>
<dbReference type="AlphaFoldDB" id="A0A6V8MF44"/>
<evidence type="ECO:0000313" key="4">
    <source>
        <dbReference type="Proteomes" id="UP000556026"/>
    </source>
</evidence>
<proteinExistence type="predicted"/>
<dbReference type="Gene3D" id="3.90.10.10">
    <property type="entry name" value="Cytochrome C3"/>
    <property type="match status" value="1"/>
</dbReference>
<comment type="caution">
    <text evidence="3">The sequence shown here is derived from an EMBL/GenBank/DDBJ whole genome shotgun (WGS) entry which is preliminary data.</text>
</comment>
<dbReference type="SUPFAM" id="SSF48695">
    <property type="entry name" value="Multiheme cytochromes"/>
    <property type="match status" value="1"/>
</dbReference>
<feature type="chain" id="PRO_5027957718" description="Cytochrome c-552/4 domain-containing protein" evidence="1">
    <location>
        <begin position="24"/>
        <end position="437"/>
    </location>
</feature>
<dbReference type="InterPro" id="IPR023155">
    <property type="entry name" value="Cyt_c-552/4"/>
</dbReference>
<keyword evidence="1" id="KW-0732">Signal</keyword>
<gene>
    <name evidence="3" type="ORF">GMST_09510</name>
</gene>
<dbReference type="PROSITE" id="PS51257">
    <property type="entry name" value="PROKAR_LIPOPROTEIN"/>
    <property type="match status" value="1"/>
</dbReference>
<name>A0A6V8MF44_9BACT</name>